<accession>A0A6M0IJF4</accession>
<reference evidence="2 3" key="1">
    <citation type="submission" date="2020-02" db="EMBL/GenBank/DDBJ databases">
        <title>Draft genome sequence of two Spirosoma agri KCTC 52727 and Spirosoma terrae KCTC 52035.</title>
        <authorList>
            <person name="Rojas J."/>
            <person name="Ambika Manirajan B."/>
            <person name="Ratering S."/>
            <person name="Suarez C."/>
            <person name="Schnell S."/>
        </authorList>
    </citation>
    <scope>NUCLEOTIDE SEQUENCE [LARGE SCALE GENOMIC DNA]</scope>
    <source>
        <strain evidence="2 3">KCTC 52727</strain>
    </source>
</reference>
<dbReference type="Proteomes" id="UP000477386">
    <property type="component" value="Unassembled WGS sequence"/>
</dbReference>
<protein>
    <recommendedName>
        <fullName evidence="4">DUF3575 domain-containing protein</fullName>
    </recommendedName>
</protein>
<evidence type="ECO:0000313" key="3">
    <source>
        <dbReference type="Proteomes" id="UP000477386"/>
    </source>
</evidence>
<organism evidence="2 3">
    <name type="scientific">Spirosoma agri</name>
    <dbReference type="NCBI Taxonomy" id="1987381"/>
    <lineage>
        <taxon>Bacteria</taxon>
        <taxon>Pseudomonadati</taxon>
        <taxon>Bacteroidota</taxon>
        <taxon>Cytophagia</taxon>
        <taxon>Cytophagales</taxon>
        <taxon>Cytophagaceae</taxon>
        <taxon>Spirosoma</taxon>
    </lineage>
</organism>
<keyword evidence="1" id="KW-0732">Signal</keyword>
<proteinExistence type="predicted"/>
<sequence>MWKSLFLLLLLPGLSQAQDSTRAINYLEKSVWRLEFFGPGVINESRLGQKTTFVSQLRFVYSGAFEQTKTMGVTEQRSAFKIYPQLSVAGRYFYNFERRLAKGKSTRYNSGNYVTAKLLYTLPSVIERSSGGLEAPNVQGTAIQGMWGFQRTYRKNFYLNLEVGLGLRSYTSYPLYLPSYFTLGYTFPKRS</sequence>
<evidence type="ECO:0000256" key="1">
    <source>
        <dbReference type="SAM" id="SignalP"/>
    </source>
</evidence>
<dbReference type="EMBL" id="JAAGNZ010000001">
    <property type="protein sequence ID" value="NEU68436.1"/>
    <property type="molecule type" value="Genomic_DNA"/>
</dbReference>
<name>A0A6M0IJF4_9BACT</name>
<evidence type="ECO:0000313" key="2">
    <source>
        <dbReference type="EMBL" id="NEU68436.1"/>
    </source>
</evidence>
<feature type="signal peptide" evidence="1">
    <location>
        <begin position="1"/>
        <end position="17"/>
    </location>
</feature>
<keyword evidence="3" id="KW-1185">Reference proteome</keyword>
<dbReference type="RefSeq" id="WP_164040277.1">
    <property type="nucleotide sequence ID" value="NZ_JAAGNZ010000001.1"/>
</dbReference>
<dbReference type="AlphaFoldDB" id="A0A6M0IJF4"/>
<feature type="chain" id="PRO_5026819715" description="DUF3575 domain-containing protein" evidence="1">
    <location>
        <begin position="18"/>
        <end position="191"/>
    </location>
</feature>
<comment type="caution">
    <text evidence="2">The sequence shown here is derived from an EMBL/GenBank/DDBJ whole genome shotgun (WGS) entry which is preliminary data.</text>
</comment>
<gene>
    <name evidence="2" type="ORF">GK091_16225</name>
</gene>
<evidence type="ECO:0008006" key="4">
    <source>
        <dbReference type="Google" id="ProtNLM"/>
    </source>
</evidence>